<organism evidence="2 3">
    <name type="scientific">Vibrio orientalis CIP 102891 = ATCC 33934</name>
    <dbReference type="NCBI Taxonomy" id="675816"/>
    <lineage>
        <taxon>Bacteria</taxon>
        <taxon>Pseudomonadati</taxon>
        <taxon>Pseudomonadota</taxon>
        <taxon>Gammaproteobacteria</taxon>
        <taxon>Vibrionales</taxon>
        <taxon>Vibrionaceae</taxon>
        <taxon>Vibrio</taxon>
        <taxon>Vibrio oreintalis group</taxon>
    </lineage>
</organism>
<dbReference type="RefSeq" id="WP_004413680.1">
    <property type="nucleotide sequence ID" value="NZ_ACZV01000005.1"/>
</dbReference>
<evidence type="ECO:0000313" key="4">
    <source>
        <dbReference type="Proteomes" id="UP000003515"/>
    </source>
</evidence>
<evidence type="ECO:0000313" key="2">
    <source>
        <dbReference type="EMBL" id="EGU46994.1"/>
    </source>
</evidence>
<proteinExistence type="predicted"/>
<dbReference type="OrthoDB" id="4119964at2"/>
<accession>C9QKD2</accession>
<dbReference type="Proteomes" id="UP000002817">
    <property type="component" value="Unassembled WGS sequence"/>
</dbReference>
<protein>
    <recommendedName>
        <fullName evidence="5">DUF2971 domain-containing protein</fullName>
    </recommendedName>
</protein>
<dbReference type="Proteomes" id="UP000003515">
    <property type="component" value="Unassembled WGS sequence"/>
</dbReference>
<reference evidence="2" key="2">
    <citation type="submission" date="2011-08" db="EMBL/GenBank/DDBJ databases">
        <authorList>
            <person name="Hoffman M."/>
            <person name="Strain E.A."/>
            <person name="Brown E."/>
            <person name="Allard M.W."/>
        </authorList>
    </citation>
    <scope>NUCLEOTIDE SEQUENCE</scope>
    <source>
        <strain evidence="2">CIP 102891</strain>
    </source>
</reference>
<evidence type="ECO:0008006" key="5">
    <source>
        <dbReference type="Google" id="ProtNLM"/>
    </source>
</evidence>
<evidence type="ECO:0000313" key="3">
    <source>
        <dbReference type="Proteomes" id="UP000002817"/>
    </source>
</evidence>
<evidence type="ECO:0000313" key="1">
    <source>
        <dbReference type="EMBL" id="EEX92127.1"/>
    </source>
</evidence>
<gene>
    <name evidence="1" type="ORF">VIA_002771</name>
    <name evidence="2" type="ORF">VIOR3934_13722</name>
</gene>
<dbReference type="PATRIC" id="fig|675816.5.peg.3552"/>
<dbReference type="EMBL" id="AFWH01000057">
    <property type="protein sequence ID" value="EGU46994.1"/>
    <property type="molecule type" value="Genomic_DNA"/>
</dbReference>
<dbReference type="AlphaFoldDB" id="C9QKD2"/>
<sequence>MSIFKYLGISAAEAYLKYQTIRFNTPDAYNDPYEMQVRFKSKVEIEASYKQINFHLHGNSGCIDQYLIVDDSKHPFSLDTSVYEDICGKVGMSCFSESESKIPDNVLMWAHYAESHRGLAIKLKEGSFISSILNKVNYVTSTPMLDASILSESSFFVSDLYFKSTDWEYEQERRLAIPLSECDTLDNKDIYGFPIHIHDLPVKDVEMIFLGSNASSELLKLGYEFHQKFGIPVIKQKARSDRFGFMATASFGPSLQECIELNNHYGIK</sequence>
<name>C9QKD2_VIBOR</name>
<dbReference type="STRING" id="675816.VIA_002771"/>
<keyword evidence="4" id="KW-1185">Reference proteome</keyword>
<dbReference type="EMBL" id="ACZV01000005">
    <property type="protein sequence ID" value="EEX92127.1"/>
    <property type="molecule type" value="Genomic_DNA"/>
</dbReference>
<comment type="caution">
    <text evidence="2">The sequence shown here is derived from an EMBL/GenBank/DDBJ whole genome shotgun (WGS) entry which is preliminary data.</text>
</comment>
<reference evidence="2 3" key="3">
    <citation type="journal article" date="2012" name="Int. J. Syst. Evol. Microbiol.">
        <title>Vibrio caribbeanicus sp. nov., isolated from the marine sponge Scleritoderma cyanea.</title>
        <authorList>
            <person name="Hoffmann M."/>
            <person name="Monday S.R."/>
            <person name="Allard M.W."/>
            <person name="Strain E.A."/>
            <person name="Whittaker P."/>
            <person name="Naum M."/>
            <person name="McCarthy P.J."/>
            <person name="Lopez J.V."/>
            <person name="Fischer M."/>
            <person name="Brown E.W."/>
        </authorList>
    </citation>
    <scope>NUCLEOTIDE SEQUENCE [LARGE SCALE GENOMIC DNA]</scope>
    <source>
        <strain evidence="2">CIP 102891</strain>
        <strain evidence="3">CIP 102891 / ATCC 33934</strain>
    </source>
</reference>
<reference evidence="1 4" key="1">
    <citation type="submission" date="2009-10" db="EMBL/GenBank/DDBJ databases">
        <authorList>
            <consortium name="Los Alamos National Laboratory (LANL)"/>
            <consortium name="National Microbial Pathogen Data Resource (NMPDR)"/>
            <person name="Munk A.C."/>
            <person name="Chertkov O."/>
            <person name="Tapia R."/>
            <person name="Green L."/>
            <person name="Rogers Y."/>
            <person name="Detter J.C."/>
            <person name="Bruce D."/>
            <person name="Brettin T.S."/>
            <person name="Colwell R.R."/>
            <person name="Huq A."/>
            <person name="Grim C.J."/>
            <person name="Hasan N.A."/>
            <person name="Bartels D."/>
            <person name="Vonstein V."/>
        </authorList>
    </citation>
    <scope>NUCLEOTIDE SEQUENCE [LARGE SCALE GENOMIC DNA]</scope>
    <source>
        <strain evidence="1 4">CIP 102891</strain>
    </source>
</reference>